<accession>A0A8X7MYL7</accession>
<feature type="coiled-coil region" evidence="1">
    <location>
        <begin position="49"/>
        <end position="83"/>
    </location>
</feature>
<evidence type="ECO:0000313" key="4">
    <source>
        <dbReference type="Proteomes" id="UP000077684"/>
    </source>
</evidence>
<proteinExistence type="predicted"/>
<protein>
    <submittedName>
        <fullName evidence="3">Uncharacterized protein</fullName>
    </submittedName>
</protein>
<evidence type="ECO:0000313" key="3">
    <source>
        <dbReference type="EMBL" id="KAE8253617.1"/>
    </source>
</evidence>
<feature type="region of interest" description="Disordered" evidence="2">
    <location>
        <begin position="91"/>
        <end position="115"/>
    </location>
</feature>
<feature type="compositionally biased region" description="Polar residues" evidence="2">
    <location>
        <begin position="177"/>
        <end position="195"/>
    </location>
</feature>
<keyword evidence="4" id="KW-1185">Reference proteome</keyword>
<sequence length="465" mass="50248">MDSATPPTDPFLVHNRLNVALFESTQTLKQAKTKLDQKISQYRANPALREKNKQELNGCERALKKAEDDHKLAEEQCAASLRSLFHSLGGGVGGTDAAHPRPSSSTHGDDVEHDSKPNVSFIHVLELQQKLQSHEDSLNKINDQLLNVVNAFSSIHDTVTRIADLAQTAYHPGNWSGPGSHSETPLQRTAPSAENPQGLPPTEPILAIEDETLAKRISKTHLGILFSAVRRGTESEHGAFQFIPYDTRYLLPHQHQATDIDPPNGRARGQAGEGEGEAGPPPAEPVEAFEGSEAPEGITPFGSPTSHTDTYTMARRIDRLGADLLEVAFSLCHTQKVLEFDTKHRKDDRELLDLALLAGSRNRADLAHLVDSFLSFDADEMREGLVNGEGGAGDKGANAAHSGGPPLSAGMVAAASNSDVSDDQETAPHDLRQPAEPQQTGVQHPLSPSVPPSSFTYRVKPEPED</sequence>
<dbReference type="Proteomes" id="UP000077684">
    <property type="component" value="Unassembled WGS sequence"/>
</dbReference>
<feature type="region of interest" description="Disordered" evidence="2">
    <location>
        <begin position="172"/>
        <end position="201"/>
    </location>
</feature>
<feature type="region of interest" description="Disordered" evidence="2">
    <location>
        <begin position="256"/>
        <end position="288"/>
    </location>
</feature>
<comment type="caution">
    <text evidence="3">The sequence shown here is derived from an EMBL/GenBank/DDBJ whole genome shotgun (WGS) entry which is preliminary data.</text>
</comment>
<evidence type="ECO:0000256" key="1">
    <source>
        <dbReference type="SAM" id="Coils"/>
    </source>
</evidence>
<evidence type="ECO:0000256" key="2">
    <source>
        <dbReference type="SAM" id="MobiDB-lite"/>
    </source>
</evidence>
<gene>
    <name evidence="3" type="ORF">A4X06_0g1313</name>
</gene>
<dbReference type="EMBL" id="LWDE02000083">
    <property type="protein sequence ID" value="KAE8253617.1"/>
    <property type="molecule type" value="Genomic_DNA"/>
</dbReference>
<name>A0A8X7MYL7_9BASI</name>
<reference evidence="3" key="2">
    <citation type="journal article" date="2019" name="IMA Fungus">
        <title>Genome sequencing and comparison of five Tilletia species to identify candidate genes for the detection of regulated species infecting wheat.</title>
        <authorList>
            <person name="Nguyen H.D.T."/>
            <person name="Sultana T."/>
            <person name="Kesanakurti P."/>
            <person name="Hambleton S."/>
        </authorList>
    </citation>
    <scope>NUCLEOTIDE SEQUENCE</scope>
    <source>
        <strain evidence="3">DAOMC 236426</strain>
    </source>
</reference>
<feature type="region of interest" description="Disordered" evidence="2">
    <location>
        <begin position="385"/>
        <end position="465"/>
    </location>
</feature>
<organism evidence="3 4">
    <name type="scientific">Tilletia controversa</name>
    <name type="common">dwarf bunt fungus</name>
    <dbReference type="NCBI Taxonomy" id="13291"/>
    <lineage>
        <taxon>Eukaryota</taxon>
        <taxon>Fungi</taxon>
        <taxon>Dikarya</taxon>
        <taxon>Basidiomycota</taxon>
        <taxon>Ustilaginomycotina</taxon>
        <taxon>Exobasidiomycetes</taxon>
        <taxon>Tilletiales</taxon>
        <taxon>Tilletiaceae</taxon>
        <taxon>Tilletia</taxon>
    </lineage>
</organism>
<reference evidence="3" key="1">
    <citation type="submission" date="2016-04" db="EMBL/GenBank/DDBJ databases">
        <authorList>
            <person name="Nguyen H.D."/>
            <person name="Samba Siva P."/>
            <person name="Cullis J."/>
            <person name="Levesque C.A."/>
            <person name="Hambleton S."/>
        </authorList>
    </citation>
    <scope>NUCLEOTIDE SEQUENCE</scope>
    <source>
        <strain evidence="3">DAOMC 236426</strain>
    </source>
</reference>
<dbReference type="AlphaFoldDB" id="A0A8X7MYL7"/>
<keyword evidence="1" id="KW-0175">Coiled coil</keyword>